<protein>
    <recommendedName>
        <fullName evidence="1">Putative regulatory protein DealDRAFT_2352</fullName>
    </recommendedName>
</protein>
<dbReference type="Pfam" id="PF04025">
    <property type="entry name" value="RemA-like"/>
    <property type="match status" value="1"/>
</dbReference>
<evidence type="ECO:0000313" key="3">
    <source>
        <dbReference type="Proteomes" id="UP000006443"/>
    </source>
</evidence>
<sequence length="89" mass="9759">MQIKLINIGFGNIVSANRIIAIVSPESAPIKRVITEARDRGMLIDATYGRRTRAVIIADSGHVVLSAVQPETVKHRLHTKEASAVEEEE</sequence>
<keyword evidence="3" id="KW-1185">Reference proteome</keyword>
<dbReference type="EMBL" id="ACJM01000013">
    <property type="protein sequence ID" value="EEG76707.1"/>
    <property type="molecule type" value="Genomic_DNA"/>
</dbReference>
<comment type="caution">
    <text evidence="2">The sequence shown here is derived from an EMBL/GenBank/DDBJ whole genome shotgun (WGS) entry which is preliminary data.</text>
</comment>
<dbReference type="NCBIfam" id="NF003315">
    <property type="entry name" value="PRK04323.1"/>
    <property type="match status" value="1"/>
</dbReference>
<dbReference type="AlphaFoldDB" id="C0GIP3"/>
<gene>
    <name evidence="2" type="ORF">DealDRAFT_2352</name>
</gene>
<dbReference type="RefSeq" id="WP_008517657.1">
    <property type="nucleotide sequence ID" value="NZ_ACJM01000013.1"/>
</dbReference>
<accession>C0GIP3</accession>
<evidence type="ECO:0000256" key="1">
    <source>
        <dbReference type="HAMAP-Rule" id="MF_01503"/>
    </source>
</evidence>
<dbReference type="InterPro" id="IPR007169">
    <property type="entry name" value="RemA-like"/>
</dbReference>
<dbReference type="PANTHER" id="PTHR38449:SF1">
    <property type="entry name" value="REGULATORY PROTEIN SSL2874-RELATED"/>
    <property type="match status" value="1"/>
</dbReference>
<dbReference type="eggNOG" id="COG2052">
    <property type="taxonomic scope" value="Bacteria"/>
</dbReference>
<dbReference type="OrthoDB" id="5432174at2"/>
<dbReference type="PANTHER" id="PTHR38449">
    <property type="entry name" value="REGULATORY PROTEIN TM_1690-RELATED"/>
    <property type="match status" value="1"/>
</dbReference>
<dbReference type="STRING" id="555088.DealDRAFT_2352"/>
<organism evidence="2 3">
    <name type="scientific">Dethiobacter alkaliphilus AHT 1</name>
    <dbReference type="NCBI Taxonomy" id="555088"/>
    <lineage>
        <taxon>Bacteria</taxon>
        <taxon>Bacillati</taxon>
        <taxon>Bacillota</taxon>
        <taxon>Dethiobacteria</taxon>
        <taxon>Dethiobacterales</taxon>
        <taxon>Dethiobacteraceae</taxon>
        <taxon>Dethiobacter</taxon>
    </lineage>
</organism>
<comment type="similarity">
    <text evidence="1">Belongs to the RemA family.</text>
</comment>
<dbReference type="Proteomes" id="UP000006443">
    <property type="component" value="Unassembled WGS sequence"/>
</dbReference>
<dbReference type="NCBIfam" id="NF046064">
    <property type="entry name" value="MtxBflmRegRemA"/>
    <property type="match status" value="1"/>
</dbReference>
<proteinExistence type="inferred from homology"/>
<reference evidence="2 3" key="1">
    <citation type="submission" date="2009-02" db="EMBL/GenBank/DDBJ databases">
        <title>Sequencing of the draft genome and assembly of Dethiobacter alkaliphilus AHT 1.</title>
        <authorList>
            <consortium name="US DOE Joint Genome Institute (JGI-PGF)"/>
            <person name="Lucas S."/>
            <person name="Copeland A."/>
            <person name="Lapidus A."/>
            <person name="Glavina del Rio T."/>
            <person name="Dalin E."/>
            <person name="Tice H."/>
            <person name="Bruce D."/>
            <person name="Goodwin L."/>
            <person name="Pitluck S."/>
            <person name="Larimer F."/>
            <person name="Land M.L."/>
            <person name="Hauser L."/>
            <person name="Muyzer G."/>
        </authorList>
    </citation>
    <scope>NUCLEOTIDE SEQUENCE [LARGE SCALE GENOMIC DNA]</scope>
    <source>
        <strain evidence="2 3">AHT 1</strain>
    </source>
</reference>
<dbReference type="HAMAP" id="MF_01503">
    <property type="entry name" value="RemA"/>
    <property type="match status" value="1"/>
</dbReference>
<name>C0GIP3_DETAL</name>
<evidence type="ECO:0000313" key="2">
    <source>
        <dbReference type="EMBL" id="EEG76707.1"/>
    </source>
</evidence>